<proteinExistence type="predicted"/>
<evidence type="ECO:0000256" key="2">
    <source>
        <dbReference type="SAM" id="SignalP"/>
    </source>
</evidence>
<name>A0A6I4SUD3_9SPHN</name>
<keyword evidence="1" id="KW-1133">Transmembrane helix</keyword>
<feature type="transmembrane region" description="Helical" evidence="1">
    <location>
        <begin position="38"/>
        <end position="60"/>
    </location>
</feature>
<accession>A0A6I4SUD3</accession>
<keyword evidence="1" id="KW-0812">Transmembrane</keyword>
<evidence type="ECO:0000256" key="1">
    <source>
        <dbReference type="SAM" id="Phobius"/>
    </source>
</evidence>
<dbReference type="EMBL" id="WTYM01000021">
    <property type="protein sequence ID" value="MXO58062.1"/>
    <property type="molecule type" value="Genomic_DNA"/>
</dbReference>
<dbReference type="AlphaFoldDB" id="A0A6I4SUD3"/>
<comment type="caution">
    <text evidence="3">The sequence shown here is derived from an EMBL/GenBank/DDBJ whole genome shotgun (WGS) entry which is preliminary data.</text>
</comment>
<feature type="signal peptide" evidence="2">
    <location>
        <begin position="1"/>
        <end position="22"/>
    </location>
</feature>
<dbReference type="Proteomes" id="UP000433652">
    <property type="component" value="Unassembled WGS sequence"/>
</dbReference>
<sequence length="71" mass="6916">MRTAGTAIAISGLLLGSTVAQAAAPARQSSEISDSEAFAGTGFGWVIAALIAIGIILVIAGDDSTDAPTSP</sequence>
<keyword evidence="4" id="KW-1185">Reference proteome</keyword>
<keyword evidence="2" id="KW-0732">Signal</keyword>
<gene>
    <name evidence="3" type="ORF">GRI89_00690</name>
</gene>
<keyword evidence="1" id="KW-0472">Membrane</keyword>
<evidence type="ECO:0000313" key="4">
    <source>
        <dbReference type="Proteomes" id="UP000433652"/>
    </source>
</evidence>
<reference evidence="3 4" key="1">
    <citation type="submission" date="2019-12" db="EMBL/GenBank/DDBJ databases">
        <title>Genomic-based taxomic classification of the family Erythrobacteraceae.</title>
        <authorList>
            <person name="Xu L."/>
        </authorList>
    </citation>
    <scope>NUCLEOTIDE SEQUENCE [LARGE SCALE GENOMIC DNA]</scope>
    <source>
        <strain evidence="3 4">MCCC 1K01500</strain>
    </source>
</reference>
<evidence type="ECO:0000313" key="3">
    <source>
        <dbReference type="EMBL" id="MXO58062.1"/>
    </source>
</evidence>
<organism evidence="3 4">
    <name type="scientific">Croceibacterium salegens</name>
    <dbReference type="NCBI Taxonomy" id="1737568"/>
    <lineage>
        <taxon>Bacteria</taxon>
        <taxon>Pseudomonadati</taxon>
        <taxon>Pseudomonadota</taxon>
        <taxon>Alphaproteobacteria</taxon>
        <taxon>Sphingomonadales</taxon>
        <taxon>Erythrobacteraceae</taxon>
        <taxon>Croceibacterium</taxon>
    </lineage>
</organism>
<feature type="chain" id="PRO_5026225835" evidence="2">
    <location>
        <begin position="23"/>
        <end position="71"/>
    </location>
</feature>
<protein>
    <submittedName>
        <fullName evidence="3">Uncharacterized protein</fullName>
    </submittedName>
</protein>
<dbReference type="RefSeq" id="WP_159791345.1">
    <property type="nucleotide sequence ID" value="NZ_WTYM01000021.1"/>
</dbReference>